<reference evidence="3 4" key="1">
    <citation type="submission" date="2020-08" db="EMBL/GenBank/DDBJ databases">
        <title>Genome sequence of Diaphorobacter ruginosibacter DSM 27467T.</title>
        <authorList>
            <person name="Hyun D.-W."/>
            <person name="Bae J.-W."/>
        </authorList>
    </citation>
    <scope>NUCLEOTIDE SEQUENCE [LARGE SCALE GENOMIC DNA]</scope>
    <source>
        <strain evidence="3 4">DSM 27467</strain>
    </source>
</reference>
<keyword evidence="2" id="KW-0472">Membrane</keyword>
<dbReference type="KEGG" id="drg:H9K76_12125"/>
<feature type="compositionally biased region" description="Low complexity" evidence="1">
    <location>
        <begin position="390"/>
        <end position="420"/>
    </location>
</feature>
<feature type="transmembrane region" description="Helical" evidence="2">
    <location>
        <begin position="197"/>
        <end position="216"/>
    </location>
</feature>
<feature type="transmembrane region" description="Helical" evidence="2">
    <location>
        <begin position="55"/>
        <end position="83"/>
    </location>
</feature>
<evidence type="ECO:0000313" key="4">
    <source>
        <dbReference type="Proteomes" id="UP000515811"/>
    </source>
</evidence>
<sequence length="468" mass="48297">MNESRYQSIDFGALTRAGEGLTQWRALGMGFLTALACGVIFWLMQVSMLRMGGAIGGLLTFVLAVLAFVVWVAGASAVGVLLMDKARNVPQRSLSEAAMFGLGSVPKFLLLGIAVVLVSIAFMLVAALIYFICKVPVIGAVLAFVAHPLLVLIASAFIIACVWVVFPLFAPAVWSGLSFRQALASVFAIARNRLVQVVLMMMVLYIILAVIGMLIMSGVFPAAGALTAAATGILGGGGYSAFGGHSAFSPMMGMFSNASLAGAMLGMSLLGLLLFALVALVAIMGMNVLYLQASSGLDTAGTESDIEGAFGVMREKAREAADKARAAADRAKQAATERVEAAAAAREAEAAEVAQREEEQSRLRVQEQEERQAAARAEAEREARARAEAQRQAAAREVAQSQPSAAPASPAAPSASGPAAGMLGSVAAAAAAASSGDVPAADSSKACKACGHRIGADDLFCENCGTRQ</sequence>
<feature type="region of interest" description="Disordered" evidence="1">
    <location>
        <begin position="350"/>
        <end position="420"/>
    </location>
</feature>
<dbReference type="EMBL" id="CP060714">
    <property type="protein sequence ID" value="QNN55420.1"/>
    <property type="molecule type" value="Genomic_DNA"/>
</dbReference>
<keyword evidence="4" id="KW-1185">Reference proteome</keyword>
<gene>
    <name evidence="3" type="ORF">H9K76_12125</name>
</gene>
<organism evidence="3 4">
    <name type="scientific">Diaphorobacter ruginosibacter</name>
    <dbReference type="NCBI Taxonomy" id="1715720"/>
    <lineage>
        <taxon>Bacteria</taxon>
        <taxon>Pseudomonadati</taxon>
        <taxon>Pseudomonadota</taxon>
        <taxon>Betaproteobacteria</taxon>
        <taxon>Burkholderiales</taxon>
        <taxon>Comamonadaceae</taxon>
        <taxon>Diaphorobacter</taxon>
    </lineage>
</organism>
<feature type="region of interest" description="Disordered" evidence="1">
    <location>
        <begin position="427"/>
        <end position="446"/>
    </location>
</feature>
<keyword evidence="2" id="KW-0812">Transmembrane</keyword>
<dbReference type="Proteomes" id="UP000515811">
    <property type="component" value="Chromosome"/>
</dbReference>
<dbReference type="AlphaFoldDB" id="A0A7G9RIJ5"/>
<feature type="transmembrane region" description="Helical" evidence="2">
    <location>
        <begin position="222"/>
        <end position="242"/>
    </location>
</feature>
<accession>A0A7G9RIJ5</accession>
<keyword evidence="2" id="KW-1133">Transmembrane helix</keyword>
<evidence type="ECO:0000256" key="2">
    <source>
        <dbReference type="SAM" id="Phobius"/>
    </source>
</evidence>
<protein>
    <submittedName>
        <fullName evidence="3">Zinc ribbon domain-containing protein</fullName>
    </submittedName>
</protein>
<proteinExistence type="predicted"/>
<dbReference type="RefSeq" id="WP_187595693.1">
    <property type="nucleotide sequence ID" value="NZ_CP060714.1"/>
</dbReference>
<evidence type="ECO:0000256" key="1">
    <source>
        <dbReference type="SAM" id="MobiDB-lite"/>
    </source>
</evidence>
<feature type="compositionally biased region" description="Low complexity" evidence="1">
    <location>
        <begin position="427"/>
        <end position="444"/>
    </location>
</feature>
<feature type="transmembrane region" description="Helical" evidence="2">
    <location>
        <begin position="263"/>
        <end position="290"/>
    </location>
</feature>
<feature type="transmembrane region" description="Helical" evidence="2">
    <location>
        <begin position="108"/>
        <end position="133"/>
    </location>
</feature>
<evidence type="ECO:0000313" key="3">
    <source>
        <dbReference type="EMBL" id="QNN55420.1"/>
    </source>
</evidence>
<name>A0A7G9RIJ5_9BURK</name>
<feature type="compositionally biased region" description="Basic and acidic residues" evidence="1">
    <location>
        <begin position="350"/>
        <end position="389"/>
    </location>
</feature>
<feature type="transmembrane region" description="Helical" evidence="2">
    <location>
        <begin position="140"/>
        <end position="166"/>
    </location>
</feature>
<feature type="transmembrane region" description="Helical" evidence="2">
    <location>
        <begin position="24"/>
        <end position="43"/>
    </location>
</feature>
<dbReference type="PRINTS" id="PR00173">
    <property type="entry name" value="EDTRNSPORT"/>
</dbReference>